<feature type="compositionally biased region" description="Basic and acidic residues" evidence="1">
    <location>
        <begin position="653"/>
        <end position="665"/>
    </location>
</feature>
<dbReference type="OMA" id="VRLHYQK"/>
<evidence type="ECO:0000313" key="2">
    <source>
        <dbReference type="EMBL" id="CUG88386.1"/>
    </source>
</evidence>
<feature type="region of interest" description="Disordered" evidence="1">
    <location>
        <begin position="629"/>
        <end position="675"/>
    </location>
</feature>
<accession>A0A0S4JDM4</accession>
<reference evidence="3" key="1">
    <citation type="submission" date="2015-09" db="EMBL/GenBank/DDBJ databases">
        <authorList>
            <consortium name="Pathogen Informatics"/>
        </authorList>
    </citation>
    <scope>NUCLEOTIDE SEQUENCE [LARGE SCALE GENOMIC DNA]</scope>
    <source>
        <strain evidence="3">Lake Konstanz</strain>
    </source>
</reference>
<dbReference type="Gene3D" id="3.80.10.10">
    <property type="entry name" value="Ribonuclease Inhibitor"/>
    <property type="match status" value="3"/>
</dbReference>
<dbReference type="InterPro" id="IPR001611">
    <property type="entry name" value="Leu-rich_rpt"/>
</dbReference>
<gene>
    <name evidence="2" type="ORF">BSAL_15155</name>
</gene>
<dbReference type="InterPro" id="IPR032675">
    <property type="entry name" value="LRR_dom_sf"/>
</dbReference>
<dbReference type="PANTHER" id="PTHR24114">
    <property type="entry name" value="LEUCINE RICH REPEAT FAMILY PROTEIN"/>
    <property type="match status" value="1"/>
</dbReference>
<dbReference type="PANTHER" id="PTHR24114:SF50">
    <property type="entry name" value="RNI-LIKE PROTEIN"/>
    <property type="match status" value="1"/>
</dbReference>
<name>A0A0S4JDM4_BODSA</name>
<evidence type="ECO:0000256" key="1">
    <source>
        <dbReference type="SAM" id="MobiDB-lite"/>
    </source>
</evidence>
<evidence type="ECO:0000313" key="3">
    <source>
        <dbReference type="Proteomes" id="UP000051952"/>
    </source>
</evidence>
<dbReference type="Proteomes" id="UP000051952">
    <property type="component" value="Unassembled WGS sequence"/>
</dbReference>
<dbReference type="EMBL" id="CYKH01001635">
    <property type="protein sequence ID" value="CUG88386.1"/>
    <property type="molecule type" value="Genomic_DNA"/>
</dbReference>
<dbReference type="SUPFAM" id="SSF52047">
    <property type="entry name" value="RNI-like"/>
    <property type="match status" value="2"/>
</dbReference>
<organism evidence="2 3">
    <name type="scientific">Bodo saltans</name>
    <name type="common">Flagellated protozoan</name>
    <dbReference type="NCBI Taxonomy" id="75058"/>
    <lineage>
        <taxon>Eukaryota</taxon>
        <taxon>Discoba</taxon>
        <taxon>Euglenozoa</taxon>
        <taxon>Kinetoplastea</taxon>
        <taxon>Metakinetoplastina</taxon>
        <taxon>Eubodonida</taxon>
        <taxon>Bodonidae</taxon>
        <taxon>Bodo</taxon>
    </lineage>
</organism>
<dbReference type="Pfam" id="PF13516">
    <property type="entry name" value="LRR_6"/>
    <property type="match status" value="5"/>
</dbReference>
<protein>
    <submittedName>
        <fullName evidence="2">Leucine-rich repeat protein, putative</fullName>
    </submittedName>
</protein>
<dbReference type="InterPro" id="IPR052394">
    <property type="entry name" value="LRR-containing"/>
</dbReference>
<dbReference type="VEuPathDB" id="TriTrypDB:BSAL_15155"/>
<dbReference type="SMART" id="SM00368">
    <property type="entry name" value="LRR_RI"/>
    <property type="match status" value="10"/>
</dbReference>
<dbReference type="OrthoDB" id="278659at2759"/>
<sequence>MTVALGLTEEQVYTELYSSWLKDTREKNSSDAKKVFRDVVERSFFDKQKEVTLRKERIGVNTTITLATLLARSGVVKLDLYHNVLRDTGCEAVAHLLREAPAMTYLNLGANDIGSLGIQALSLAVATHKKLQTLNLGTEVSDTYVNRIDHGCAKILLDGCIRSKSLKALDLSRNPVGKGSQDAFPFLQQLILQSSVLQSLKLADVALNTDSALLLAQAVVKNNSIALLDLSGNNLGPAVGEALGKMLADRSTRSTPSALKTLILSDNPLIGERSGATAIFNGIAGDKGLSQLSMDNCGIDDSATLVLCQSLAVNGTMTHLNLQRNAITESGATELARSLLRHPALVHLALAHNKIKDEGTCALASMLEVNGSIQALDLENTWVGDRGAIALGVALATNKSIATLRLSNNHISDEGGNAFVALIEKNRFLQHCSLKGNNMYHCTVMHAQRITGRNRQSKQDEVPNKLKKEVIKLHYQMYKLEEAKTELENQRSKKIDIDKTQERFEQQFRQEEAEFRKKQKELIEQQQQQLSQSQHFENQMKSIAENYQRMLAQHEVDMGTAREKYEAEVAEREKADEELRRVHQEIEHAESLREQRMEELRNKIEETKSDREKWIAQTKEVRGQIEEAQARLKELEAGRGGGGAGGKAPAEPKAPKGEPKGKKGANDIQTLLASS</sequence>
<keyword evidence="3" id="KW-1185">Reference proteome</keyword>
<proteinExistence type="predicted"/>
<dbReference type="AlphaFoldDB" id="A0A0S4JDM4"/>